<feature type="non-terminal residue" evidence="1">
    <location>
        <position position="1"/>
    </location>
</feature>
<sequence>RLKIQFFEVFLSCGVELQLKKLLLQFIRNISYFTLKWVPDEFPAFTLLIYLWEVSDEFCFQIFRASRLVVDTGLHALGWTRQEAVDYLINHTAMPTVKVENEVDRYITMPGQALAYKVGQLKLMDLRYKAASVLGDEFDIKKFHDVVLDSVGPLDLVEDEVNAWVNAGGKKLDVVRVIQCIKLWSC</sequence>
<dbReference type="Pfam" id="PF05960">
    <property type="entry name" value="DUF885"/>
    <property type="match status" value="1"/>
</dbReference>
<reference evidence="1" key="1">
    <citation type="journal article" date="2021" name="Sci. Adv.">
        <title>The American lobster genome reveals insights on longevity, neural, and immune adaptations.</title>
        <authorList>
            <person name="Polinski J.M."/>
            <person name="Zimin A.V."/>
            <person name="Clark K.F."/>
            <person name="Kohn A.B."/>
            <person name="Sadowski N."/>
            <person name="Timp W."/>
            <person name="Ptitsyn A."/>
            <person name="Khanna P."/>
            <person name="Romanova D.Y."/>
            <person name="Williams P."/>
            <person name="Greenwood S.J."/>
            <person name="Moroz L.L."/>
            <person name="Walt D.R."/>
            <person name="Bodnar A.G."/>
        </authorList>
    </citation>
    <scope>NUCLEOTIDE SEQUENCE</scope>
    <source>
        <strain evidence="1">GMGI-L3</strain>
    </source>
</reference>
<comment type="caution">
    <text evidence="1">The sequence shown here is derived from an EMBL/GenBank/DDBJ whole genome shotgun (WGS) entry which is preliminary data.</text>
</comment>
<protein>
    <submittedName>
        <fullName evidence="1">Uncharacterized protein</fullName>
    </submittedName>
</protein>
<keyword evidence="2" id="KW-1185">Reference proteome</keyword>
<gene>
    <name evidence="1" type="ORF">Hamer_G027930</name>
</gene>
<dbReference type="EMBL" id="JAHLQT010017295">
    <property type="protein sequence ID" value="KAG7169326.1"/>
    <property type="molecule type" value="Genomic_DNA"/>
</dbReference>
<dbReference type="InterPro" id="IPR010281">
    <property type="entry name" value="DUF885"/>
</dbReference>
<dbReference type="AlphaFoldDB" id="A0A8J5MZN5"/>
<dbReference type="PANTHER" id="PTHR33361">
    <property type="entry name" value="GLR0591 PROTEIN"/>
    <property type="match status" value="1"/>
</dbReference>
<evidence type="ECO:0000313" key="2">
    <source>
        <dbReference type="Proteomes" id="UP000747542"/>
    </source>
</evidence>
<dbReference type="Proteomes" id="UP000747542">
    <property type="component" value="Unassembled WGS sequence"/>
</dbReference>
<proteinExistence type="predicted"/>
<name>A0A8J5MZN5_HOMAM</name>
<dbReference type="PANTHER" id="PTHR33361:SF2">
    <property type="entry name" value="DUF885 DOMAIN-CONTAINING PROTEIN"/>
    <property type="match status" value="1"/>
</dbReference>
<organism evidence="1 2">
    <name type="scientific">Homarus americanus</name>
    <name type="common">American lobster</name>
    <dbReference type="NCBI Taxonomy" id="6706"/>
    <lineage>
        <taxon>Eukaryota</taxon>
        <taxon>Metazoa</taxon>
        <taxon>Ecdysozoa</taxon>
        <taxon>Arthropoda</taxon>
        <taxon>Crustacea</taxon>
        <taxon>Multicrustacea</taxon>
        <taxon>Malacostraca</taxon>
        <taxon>Eumalacostraca</taxon>
        <taxon>Eucarida</taxon>
        <taxon>Decapoda</taxon>
        <taxon>Pleocyemata</taxon>
        <taxon>Astacidea</taxon>
        <taxon>Nephropoidea</taxon>
        <taxon>Nephropidae</taxon>
        <taxon>Homarus</taxon>
    </lineage>
</organism>
<accession>A0A8J5MZN5</accession>
<evidence type="ECO:0000313" key="1">
    <source>
        <dbReference type="EMBL" id="KAG7169326.1"/>
    </source>
</evidence>